<dbReference type="Gene3D" id="1.20.920.30">
    <property type="match status" value="1"/>
</dbReference>
<keyword evidence="5" id="KW-0547">Nucleotide-binding</keyword>
<dbReference type="Pfam" id="PF12780">
    <property type="entry name" value="AAA_8"/>
    <property type="match status" value="1"/>
</dbReference>
<evidence type="ECO:0000256" key="7">
    <source>
        <dbReference type="ARBA" id="ARBA00023017"/>
    </source>
</evidence>
<protein>
    <submittedName>
        <fullName evidence="16">Uncharacterized protein</fullName>
    </submittedName>
</protein>
<name>A0A8T0G9G5_CERPU</name>
<dbReference type="InterPro" id="IPR026983">
    <property type="entry name" value="DHC"/>
</dbReference>
<feature type="compositionally biased region" description="Basic and acidic residues" evidence="13">
    <location>
        <begin position="14"/>
        <end position="26"/>
    </location>
</feature>
<dbReference type="Gene3D" id="3.40.50.300">
    <property type="entry name" value="P-loop containing nucleotide triphosphate hydrolases"/>
    <property type="match status" value="1"/>
</dbReference>
<keyword evidence="11" id="KW-0206">Cytoskeleton</keyword>
<dbReference type="GO" id="GO:0005930">
    <property type="term" value="C:axoneme"/>
    <property type="evidence" value="ECO:0007669"/>
    <property type="project" value="UniProtKB-SubCell"/>
</dbReference>
<feature type="region of interest" description="Disordered" evidence="13">
    <location>
        <begin position="1"/>
        <end position="27"/>
    </location>
</feature>
<evidence type="ECO:0000256" key="4">
    <source>
        <dbReference type="ARBA" id="ARBA00022701"/>
    </source>
</evidence>
<evidence type="ECO:0000256" key="8">
    <source>
        <dbReference type="ARBA" id="ARBA00023054"/>
    </source>
</evidence>
<dbReference type="SUPFAM" id="SSF52540">
    <property type="entry name" value="P-loop containing nucleoside triphosphate hydrolases"/>
    <property type="match status" value="2"/>
</dbReference>
<evidence type="ECO:0000259" key="14">
    <source>
        <dbReference type="Pfam" id="PF12780"/>
    </source>
</evidence>
<evidence type="ECO:0000256" key="9">
    <source>
        <dbReference type="ARBA" id="ARBA00023069"/>
    </source>
</evidence>
<comment type="subcellular location">
    <subcellularLocation>
        <location evidence="1">Cytoplasm</location>
        <location evidence="1">Cytoskeleton</location>
        <location evidence="1">Cilium axoneme</location>
    </subcellularLocation>
</comment>
<evidence type="ECO:0000256" key="13">
    <source>
        <dbReference type="SAM" id="MobiDB-lite"/>
    </source>
</evidence>
<dbReference type="Proteomes" id="UP000822688">
    <property type="component" value="Chromosome 11"/>
</dbReference>
<dbReference type="GO" id="GO:0005874">
    <property type="term" value="C:microtubule"/>
    <property type="evidence" value="ECO:0007669"/>
    <property type="project" value="UniProtKB-KW"/>
</dbReference>
<dbReference type="InterPro" id="IPR027417">
    <property type="entry name" value="P-loop_NTPase"/>
</dbReference>
<keyword evidence="4" id="KW-0493">Microtubule</keyword>
<keyword evidence="8" id="KW-0175">Coiled coil</keyword>
<evidence type="ECO:0000256" key="6">
    <source>
        <dbReference type="ARBA" id="ARBA00022840"/>
    </source>
</evidence>
<keyword evidence="3" id="KW-0963">Cytoplasm</keyword>
<dbReference type="AlphaFoldDB" id="A0A8T0G9G5"/>
<keyword evidence="17" id="KW-1185">Reference proteome</keyword>
<evidence type="ECO:0000313" key="16">
    <source>
        <dbReference type="EMBL" id="KAG0555976.1"/>
    </source>
</evidence>
<accession>A0A8T0G9G5</accession>
<keyword evidence="10" id="KW-0505">Motor protein</keyword>
<sequence>MNFSSRTNSLDVQKSIEDSVEKRTKTDYGPSLNRRMIVFMDDMNMPKVDTYGTQQPIAMLKLLIEKGGIYDRGKDLNWKRILDVQFIGAMGRPGGARNPVDPRFISLFNVFEIQFPADSALAHIYSAILEAHIQKLGADLKDLTTPITYITLKLYNYIIERLPPTPSRFHYIFNLRDLSRIYEGMTFSTPDKVKTVGQMIRLWRNECLRIFYDRLINDGDRQIVEAQLEAVVREKFDSVADEVLANPIIFGDYRNVLKPTEPRLYEDMHTFENDVKPLMEEVLEEYNLVYKPMNLVMFRDALEHLTRVHRIMRVPQGNALLVGVGGSGKKSLSNIGAFAAGCVVFQITLARGYDEEAFREDLKILYNMLGVENKAVVFLFTDAHVADEGFLELINNMLTSGMVPALFKEDEKDGMINQVRDAAAASGIVDTKENVWGYFINRCRGNLHITLAMSPVGDTLRTRCRNFPGLMKALREYFTDPNMQIDVVVTISQAAAGLLRWVLAMMNYYGILKVVAPKRNAVAAAEKMLSTAKAELERIEEEVAN</sequence>
<keyword evidence="9" id="KW-0969">Cilium</keyword>
<dbReference type="FunFam" id="3.40.50.300:FF:002141">
    <property type="entry name" value="Dynein heavy chain"/>
    <property type="match status" value="1"/>
</dbReference>
<dbReference type="Pfam" id="PF17857">
    <property type="entry name" value="AAA_lid_1"/>
    <property type="match status" value="1"/>
</dbReference>
<dbReference type="GO" id="GO:0030286">
    <property type="term" value="C:dynein complex"/>
    <property type="evidence" value="ECO:0007669"/>
    <property type="project" value="UniProtKB-KW"/>
</dbReference>
<dbReference type="FunFam" id="1.20.920.30:FF:000007">
    <property type="entry name" value="Dynein axonemal heavy chain 10"/>
    <property type="match status" value="1"/>
</dbReference>
<evidence type="ECO:0000259" key="15">
    <source>
        <dbReference type="Pfam" id="PF17857"/>
    </source>
</evidence>
<dbReference type="GO" id="GO:0005524">
    <property type="term" value="F:ATP binding"/>
    <property type="evidence" value="ECO:0007669"/>
    <property type="project" value="UniProtKB-KW"/>
</dbReference>
<evidence type="ECO:0000256" key="5">
    <source>
        <dbReference type="ARBA" id="ARBA00022741"/>
    </source>
</evidence>
<evidence type="ECO:0000256" key="3">
    <source>
        <dbReference type="ARBA" id="ARBA00022490"/>
    </source>
</evidence>
<keyword evidence="7" id="KW-0243">Dynein</keyword>
<feature type="domain" description="Dynein heavy chain 3 AAA+ lid" evidence="15">
    <location>
        <begin position="151"/>
        <end position="244"/>
    </location>
</feature>
<comment type="caution">
    <text evidence="16">The sequence shown here is derived from an EMBL/GenBank/DDBJ whole genome shotgun (WGS) entry which is preliminary data.</text>
</comment>
<reference evidence="16 17" key="1">
    <citation type="submission" date="2020-06" db="EMBL/GenBank/DDBJ databases">
        <title>WGS assembly of Ceratodon purpureus strain R40.</title>
        <authorList>
            <person name="Carey S.B."/>
            <person name="Jenkins J."/>
            <person name="Shu S."/>
            <person name="Lovell J.T."/>
            <person name="Sreedasyam A."/>
            <person name="Maumus F."/>
            <person name="Tiley G.P."/>
            <person name="Fernandez-Pozo N."/>
            <person name="Barry K."/>
            <person name="Chen C."/>
            <person name="Wang M."/>
            <person name="Lipzen A."/>
            <person name="Daum C."/>
            <person name="Saski C.A."/>
            <person name="Payton A.C."/>
            <person name="Mcbreen J.C."/>
            <person name="Conrad R.E."/>
            <person name="Kollar L.M."/>
            <person name="Olsson S."/>
            <person name="Huttunen S."/>
            <person name="Landis J.B."/>
            <person name="Wickett N.J."/>
            <person name="Johnson M.G."/>
            <person name="Rensing S.A."/>
            <person name="Grimwood J."/>
            <person name="Schmutz J."/>
            <person name="Mcdaniel S.F."/>
        </authorList>
    </citation>
    <scope>NUCLEOTIDE SEQUENCE [LARGE SCALE GENOMIC DNA]</scope>
    <source>
        <strain evidence="16 17">R40</strain>
    </source>
</reference>
<feature type="domain" description="Dynein heavy chain AAA module D4" evidence="14">
    <location>
        <begin position="293"/>
        <end position="473"/>
    </location>
</feature>
<evidence type="ECO:0000313" key="17">
    <source>
        <dbReference type="Proteomes" id="UP000822688"/>
    </source>
</evidence>
<evidence type="ECO:0000256" key="11">
    <source>
        <dbReference type="ARBA" id="ARBA00023212"/>
    </source>
</evidence>
<dbReference type="EMBL" id="CM026432">
    <property type="protein sequence ID" value="KAG0555976.1"/>
    <property type="molecule type" value="Genomic_DNA"/>
</dbReference>
<evidence type="ECO:0000256" key="12">
    <source>
        <dbReference type="ARBA" id="ARBA00023273"/>
    </source>
</evidence>
<evidence type="ECO:0000256" key="1">
    <source>
        <dbReference type="ARBA" id="ARBA00004430"/>
    </source>
</evidence>
<gene>
    <name evidence="16" type="ORF">KC19_11G016900</name>
</gene>
<comment type="similarity">
    <text evidence="2">Belongs to the dynein heavy chain family.</text>
</comment>
<proteinExistence type="inferred from homology"/>
<dbReference type="GO" id="GO:0007018">
    <property type="term" value="P:microtubule-based movement"/>
    <property type="evidence" value="ECO:0007669"/>
    <property type="project" value="InterPro"/>
</dbReference>
<dbReference type="Pfam" id="PF12775">
    <property type="entry name" value="AAA_7"/>
    <property type="match status" value="1"/>
</dbReference>
<keyword evidence="6" id="KW-0067">ATP-binding</keyword>
<dbReference type="GO" id="GO:0051959">
    <property type="term" value="F:dynein light intermediate chain binding"/>
    <property type="evidence" value="ECO:0007669"/>
    <property type="project" value="InterPro"/>
</dbReference>
<feature type="compositionally biased region" description="Polar residues" evidence="13">
    <location>
        <begin position="1"/>
        <end position="12"/>
    </location>
</feature>
<evidence type="ECO:0000256" key="10">
    <source>
        <dbReference type="ARBA" id="ARBA00023175"/>
    </source>
</evidence>
<dbReference type="GO" id="GO:0045505">
    <property type="term" value="F:dynein intermediate chain binding"/>
    <property type="evidence" value="ECO:0007669"/>
    <property type="project" value="InterPro"/>
</dbReference>
<dbReference type="InterPro" id="IPR041589">
    <property type="entry name" value="DNAH3_AAA_lid_1"/>
</dbReference>
<dbReference type="InterPro" id="IPR024317">
    <property type="entry name" value="Dynein_heavy_chain_D4_dom"/>
</dbReference>
<dbReference type="PANTHER" id="PTHR22878">
    <property type="entry name" value="DYNEIN HEAVY CHAIN 6, AXONEMAL-LIKE-RELATED"/>
    <property type="match status" value="1"/>
</dbReference>
<keyword evidence="12" id="KW-0966">Cell projection</keyword>
<dbReference type="PANTHER" id="PTHR22878:SF63">
    <property type="entry name" value="DYNEIN AXONEMAL HEAVY CHAIN 10"/>
    <property type="match status" value="1"/>
</dbReference>
<evidence type="ECO:0000256" key="2">
    <source>
        <dbReference type="ARBA" id="ARBA00008887"/>
    </source>
</evidence>
<organism evidence="16 17">
    <name type="scientific">Ceratodon purpureus</name>
    <name type="common">Fire moss</name>
    <name type="synonym">Dicranum purpureum</name>
    <dbReference type="NCBI Taxonomy" id="3225"/>
    <lineage>
        <taxon>Eukaryota</taxon>
        <taxon>Viridiplantae</taxon>
        <taxon>Streptophyta</taxon>
        <taxon>Embryophyta</taxon>
        <taxon>Bryophyta</taxon>
        <taxon>Bryophytina</taxon>
        <taxon>Bryopsida</taxon>
        <taxon>Dicranidae</taxon>
        <taxon>Pseudoditrichales</taxon>
        <taxon>Ditrichaceae</taxon>
        <taxon>Ceratodon</taxon>
    </lineage>
</organism>